<evidence type="ECO:0000256" key="6">
    <source>
        <dbReference type="RuleBase" id="RU361185"/>
    </source>
</evidence>
<keyword evidence="4" id="KW-0325">Glycoprotein</keyword>
<feature type="signal peptide" evidence="7">
    <location>
        <begin position="1"/>
        <end position="26"/>
    </location>
</feature>
<dbReference type="PANTHER" id="PTHR22762:SF141">
    <property type="entry name" value="GENOME ASSEMBLY, CHROMOSOME: II"/>
    <property type="match status" value="1"/>
</dbReference>
<comment type="similarity">
    <text evidence="1 6">Belongs to the glycosyl hydrolase 31 family.</text>
</comment>
<dbReference type="SUPFAM" id="SSF74650">
    <property type="entry name" value="Galactose mutarotase-like"/>
    <property type="match status" value="1"/>
</dbReference>
<dbReference type="Pfam" id="PF13802">
    <property type="entry name" value="Gal_mutarotas_2"/>
    <property type="match status" value="1"/>
</dbReference>
<dbReference type="Gene3D" id="3.20.20.80">
    <property type="entry name" value="Glycosidases"/>
    <property type="match status" value="2"/>
</dbReference>
<dbReference type="InterPro" id="IPR030458">
    <property type="entry name" value="Glyco_hydro_31_AS"/>
</dbReference>
<proteinExistence type="inferred from homology"/>
<sequence length="908" mass="100788">MTIISSFVDLLALLTILTCLLHRCGANYEVESVSGLGNLLSAKLKLVGGTAEFAPDVKRLNLTASLETDNRLHVRITDADHQRWEVPQDVIPRPAPALEDVLLHSSGMINASFPGSSTMSSESSDLTFTIHTAPFRFTVSRRSTGDVLFDTSATLVFKNRYLVVTSALPARGASLYGLGEQTKRTFRLQQNDTFTIWNEDLERSDLLDINLYSSHPFYMDVRPGGAAHGVLLLNSNGMDIKYGGSYITYKVIGGVLDYYFFAGPSPLAVVDQYTQLIGRPAPMPYWSFGFHQCRYGYKNVADLEGVVAGYAKAKIPLESIWSDIDYMDGYQDFTLDPVNYPAKLLRPFVDRLHNNSQKYVVIIDPAIKKEAAPPQNEAVGLFLQRNGTNYVGRVWPGEVYYPDFMSPRAAEYWARKISEFRRTIPADGLWCDMNEPSNFKAWEPLNEYDDSPYRINNTGIHRNLNNKTVPVSAVHFNGVSEYDAHNLYGLLESRATHDALLKDTSRRPFVLSRATFIGSGRYTAHWTGDNAARWDELAHSINTILNFGLFGIPMMGADICGFNGNTTQELCSRWIQLGAFYPFARAHAEKTTVRRELYVWELTAQSARKALGMRRWIQLGAFYPFARAHAEKTTARRELYVWESTAQSARKALGMRYRLLPYIYTLMYEAHTTGSPIARPLFFSYPQDANTYGVDRQFLLGRGVLVSPVLEPGATTVDAYFPAGRWFSLHDRSPAITLQTGKRVTLPAPADSANVHLAGGNILPLQQPGLTTSTARQSEFHLLVALAENGTASGKLFLDDGESPEMGGVGGNWTLVRFSCNTEDSKGIITTKVSSHVVQNSYAPSRTLVIGKVAFMGLPSAPKGFTVYVNGVELKAARTKSRTNGVFSVSGLSLLIGQQFEVKVVTSH</sequence>
<dbReference type="PANTHER" id="PTHR22762">
    <property type="entry name" value="ALPHA-GLUCOSIDASE"/>
    <property type="match status" value="1"/>
</dbReference>
<dbReference type="GO" id="GO:0090599">
    <property type="term" value="F:alpha-glucosidase activity"/>
    <property type="evidence" value="ECO:0007669"/>
    <property type="project" value="UniProtKB-ARBA"/>
</dbReference>
<dbReference type="GO" id="GO:0030246">
    <property type="term" value="F:carbohydrate binding"/>
    <property type="evidence" value="ECO:0007669"/>
    <property type="project" value="InterPro"/>
</dbReference>
<evidence type="ECO:0000256" key="7">
    <source>
        <dbReference type="SAM" id="SignalP"/>
    </source>
</evidence>
<dbReference type="InterPro" id="IPR013780">
    <property type="entry name" value="Glyco_hydro_b"/>
</dbReference>
<dbReference type="InterPro" id="IPR017853">
    <property type="entry name" value="GH"/>
</dbReference>
<dbReference type="Pfam" id="PF01055">
    <property type="entry name" value="Glyco_hydro_31_2nd"/>
    <property type="match status" value="1"/>
</dbReference>
<protein>
    <recommendedName>
        <fullName evidence="8">Rhodanese domain-containing protein</fullName>
    </recommendedName>
</protein>
<evidence type="ECO:0000256" key="4">
    <source>
        <dbReference type="ARBA" id="ARBA00023180"/>
    </source>
</evidence>
<dbReference type="InterPro" id="IPR030459">
    <property type="entry name" value="Glyco_hydro_31_CS"/>
</dbReference>
<dbReference type="OMA" id="SANIGYN"/>
<dbReference type="Pfam" id="PF21365">
    <property type="entry name" value="Glyco_hydro_31_3rd"/>
    <property type="match status" value="1"/>
</dbReference>
<dbReference type="Gene3D" id="2.60.40.1180">
    <property type="entry name" value="Golgi alpha-mannosidase II"/>
    <property type="match status" value="2"/>
</dbReference>
<dbReference type="InterPro" id="IPR001763">
    <property type="entry name" value="Rhodanese-like_dom"/>
</dbReference>
<evidence type="ECO:0000259" key="8">
    <source>
        <dbReference type="PROSITE" id="PS50206"/>
    </source>
</evidence>
<dbReference type="InterPro" id="IPR025887">
    <property type="entry name" value="Glyco_hydro_31_N_dom"/>
</dbReference>
<keyword evidence="5 6" id="KW-0326">Glycosidase</keyword>
<dbReference type="AlphaFoldDB" id="A0A9R1Q2F0"/>
<evidence type="ECO:0000256" key="1">
    <source>
        <dbReference type="ARBA" id="ARBA00007806"/>
    </source>
</evidence>
<evidence type="ECO:0000256" key="3">
    <source>
        <dbReference type="ARBA" id="ARBA00022801"/>
    </source>
</evidence>
<dbReference type="SUPFAM" id="SSF51011">
    <property type="entry name" value="Glycosyl hydrolase domain"/>
    <property type="match status" value="1"/>
</dbReference>
<dbReference type="PROSITE" id="PS50206">
    <property type="entry name" value="RHODANESE_3"/>
    <property type="match status" value="1"/>
</dbReference>
<dbReference type="PROSITE" id="PS00129">
    <property type="entry name" value="GLYCOSYL_HYDROL_F31_1"/>
    <property type="match status" value="1"/>
</dbReference>
<dbReference type="Gramene" id="TRITD2Bv1G252540.2">
    <property type="protein sequence ID" value="TRITD2Bv1G252540.2"/>
    <property type="gene ID" value="TRITD2Bv1G252540"/>
</dbReference>
<dbReference type="EMBL" id="LT934114">
    <property type="protein sequence ID" value="VAH54156.1"/>
    <property type="molecule type" value="Genomic_DNA"/>
</dbReference>
<dbReference type="PROSITE" id="PS00707">
    <property type="entry name" value="GLYCOSYL_HYDROL_F31_2"/>
    <property type="match status" value="1"/>
</dbReference>
<dbReference type="Gene3D" id="2.60.40.1760">
    <property type="entry name" value="glycosyl hydrolase (family 31)"/>
    <property type="match status" value="1"/>
</dbReference>
<dbReference type="InterPro" id="IPR000322">
    <property type="entry name" value="Glyco_hydro_31_TIM"/>
</dbReference>
<evidence type="ECO:0000256" key="5">
    <source>
        <dbReference type="ARBA" id="ARBA00023295"/>
    </source>
</evidence>
<evidence type="ECO:0000313" key="9">
    <source>
        <dbReference type="EMBL" id="VAH54156.1"/>
    </source>
</evidence>
<evidence type="ECO:0000256" key="2">
    <source>
        <dbReference type="ARBA" id="ARBA00022729"/>
    </source>
</evidence>
<dbReference type="SUPFAM" id="SSF51445">
    <property type="entry name" value="(Trans)glycosidases"/>
    <property type="match status" value="2"/>
</dbReference>
<reference evidence="9 10" key="1">
    <citation type="submission" date="2017-09" db="EMBL/GenBank/DDBJ databases">
        <authorList>
            <consortium name="International Durum Wheat Genome Sequencing Consortium (IDWGSC)"/>
            <person name="Milanesi L."/>
        </authorList>
    </citation>
    <scope>NUCLEOTIDE SEQUENCE [LARGE SCALE GENOMIC DNA]</scope>
    <source>
        <strain evidence="10">cv. Svevo</strain>
    </source>
</reference>
<dbReference type="FunFam" id="2.60.40.1180:FF:000044">
    <property type="entry name" value="Alpha-glucosidase 1"/>
    <property type="match status" value="1"/>
</dbReference>
<gene>
    <name evidence="9" type="ORF">TRITD_2Bv1G252540</name>
</gene>
<feature type="chain" id="PRO_5040308036" description="Rhodanese domain-containing protein" evidence="7">
    <location>
        <begin position="27"/>
        <end position="908"/>
    </location>
</feature>
<dbReference type="GO" id="GO:0000272">
    <property type="term" value="P:polysaccharide catabolic process"/>
    <property type="evidence" value="ECO:0007669"/>
    <property type="project" value="UniProtKB-ARBA"/>
</dbReference>
<organism evidence="9 10">
    <name type="scientific">Triticum turgidum subsp. durum</name>
    <name type="common">Durum wheat</name>
    <name type="synonym">Triticum durum</name>
    <dbReference type="NCBI Taxonomy" id="4567"/>
    <lineage>
        <taxon>Eukaryota</taxon>
        <taxon>Viridiplantae</taxon>
        <taxon>Streptophyta</taxon>
        <taxon>Embryophyta</taxon>
        <taxon>Tracheophyta</taxon>
        <taxon>Spermatophyta</taxon>
        <taxon>Magnoliopsida</taxon>
        <taxon>Liliopsida</taxon>
        <taxon>Poales</taxon>
        <taxon>Poaceae</taxon>
        <taxon>BOP clade</taxon>
        <taxon>Pooideae</taxon>
        <taxon>Triticodae</taxon>
        <taxon>Triticeae</taxon>
        <taxon>Triticinae</taxon>
        <taxon>Triticum</taxon>
    </lineage>
</organism>
<dbReference type="Proteomes" id="UP000324705">
    <property type="component" value="Chromosome 2B"/>
</dbReference>
<evidence type="ECO:0000313" key="10">
    <source>
        <dbReference type="Proteomes" id="UP000324705"/>
    </source>
</evidence>
<dbReference type="InterPro" id="IPR011013">
    <property type="entry name" value="Gal_mutarotase_sf_dom"/>
</dbReference>
<feature type="domain" description="Rhodanese" evidence="8">
    <location>
        <begin position="294"/>
        <end position="319"/>
    </location>
</feature>
<keyword evidence="3 6" id="KW-0378">Hydrolase</keyword>
<keyword evidence="10" id="KW-1185">Reference proteome</keyword>
<dbReference type="CDD" id="cd06602">
    <property type="entry name" value="GH31_MGAM_SI_GAA"/>
    <property type="match status" value="1"/>
</dbReference>
<keyword evidence="2 7" id="KW-0732">Signal</keyword>
<accession>A0A9R1Q2F0</accession>
<dbReference type="CDD" id="cd14752">
    <property type="entry name" value="GH31_N"/>
    <property type="match status" value="1"/>
</dbReference>
<name>A0A9R1Q2F0_TRITD</name>
<dbReference type="InterPro" id="IPR048395">
    <property type="entry name" value="Glyco_hydro_31_C"/>
</dbReference>